<evidence type="ECO:0000313" key="2">
    <source>
        <dbReference type="EMBL" id="MFC5154139.1"/>
    </source>
</evidence>
<dbReference type="Proteomes" id="UP001596160">
    <property type="component" value="Unassembled WGS sequence"/>
</dbReference>
<name>A0ABW0AQW5_9ACTN</name>
<dbReference type="EMBL" id="JBHSKP010000013">
    <property type="protein sequence ID" value="MFC5154139.1"/>
    <property type="molecule type" value="Genomic_DNA"/>
</dbReference>
<dbReference type="RefSeq" id="WP_344480156.1">
    <property type="nucleotide sequence ID" value="NZ_BAAASB010000014.1"/>
</dbReference>
<accession>A0ABW0AQW5</accession>
<evidence type="ECO:0000256" key="1">
    <source>
        <dbReference type="SAM" id="MobiDB-lite"/>
    </source>
</evidence>
<feature type="region of interest" description="Disordered" evidence="1">
    <location>
        <begin position="96"/>
        <end position="120"/>
    </location>
</feature>
<sequence>MSARRPAVAVYACASNGDGLHTPTDLVQEAARRRYRVLGAVADTGTGLPLDRRSGWERLRPLLGCGRLLVASAGELAPDAQLQPVLRLLKASAVVVEETRSPRPRRPRTPRHEPPRTAGPLCHVTFPAAPAQLEPAPEVTRGFLTWGTPSRQGTALVEAVEEAVGQAITHPPSPEAPVAVTLATRAGVIHTDVAGHFARPLSVPRTIRIPGALRQHYELGPGRTLTVRMQFPATRD</sequence>
<keyword evidence="3" id="KW-1185">Reference proteome</keyword>
<organism evidence="2 3">
    <name type="scientific">Streptomyces amakusaensis</name>
    <dbReference type="NCBI Taxonomy" id="67271"/>
    <lineage>
        <taxon>Bacteria</taxon>
        <taxon>Bacillati</taxon>
        <taxon>Actinomycetota</taxon>
        <taxon>Actinomycetes</taxon>
        <taxon>Kitasatosporales</taxon>
        <taxon>Streptomycetaceae</taxon>
        <taxon>Streptomyces</taxon>
    </lineage>
</organism>
<comment type="caution">
    <text evidence="2">The sequence shown here is derived from an EMBL/GenBank/DDBJ whole genome shotgun (WGS) entry which is preliminary data.</text>
</comment>
<proteinExistence type="predicted"/>
<gene>
    <name evidence="2" type="ORF">ACFPRH_20600</name>
</gene>
<protein>
    <submittedName>
        <fullName evidence="2">Uncharacterized protein</fullName>
    </submittedName>
</protein>
<evidence type="ECO:0000313" key="3">
    <source>
        <dbReference type="Proteomes" id="UP001596160"/>
    </source>
</evidence>
<reference evidence="3" key="1">
    <citation type="journal article" date="2019" name="Int. J. Syst. Evol. Microbiol.">
        <title>The Global Catalogue of Microorganisms (GCM) 10K type strain sequencing project: providing services to taxonomists for standard genome sequencing and annotation.</title>
        <authorList>
            <consortium name="The Broad Institute Genomics Platform"/>
            <consortium name="The Broad Institute Genome Sequencing Center for Infectious Disease"/>
            <person name="Wu L."/>
            <person name="Ma J."/>
        </authorList>
    </citation>
    <scope>NUCLEOTIDE SEQUENCE [LARGE SCALE GENOMIC DNA]</scope>
    <source>
        <strain evidence="3">PCU 266</strain>
    </source>
</reference>